<dbReference type="EMBL" id="SGIT01000001">
    <property type="protein sequence ID" value="RZF61841.1"/>
    <property type="molecule type" value="Genomic_DNA"/>
</dbReference>
<name>A0A4Q6XPJ7_9SPHI</name>
<comment type="caution">
    <text evidence="1">The sequence shown here is derived from an EMBL/GenBank/DDBJ whole genome shotgun (WGS) entry which is preliminary data.</text>
</comment>
<dbReference type="AlphaFoldDB" id="A0A4Q6XPJ7"/>
<dbReference type="RefSeq" id="WP_130140070.1">
    <property type="nucleotide sequence ID" value="NZ_SGIT01000001.1"/>
</dbReference>
<proteinExistence type="predicted"/>
<reference evidence="1 2" key="1">
    <citation type="submission" date="2019-02" db="EMBL/GenBank/DDBJ databases">
        <authorList>
            <person name="Li Y."/>
        </authorList>
    </citation>
    <scope>NUCLEOTIDE SEQUENCE [LARGE SCALE GENOMIC DNA]</scope>
    <source>
        <strain evidence="1 2">30C10-4-7</strain>
    </source>
</reference>
<dbReference type="PANTHER" id="PTHR39624:SF2">
    <property type="entry name" value="OSMC-LIKE PROTEIN"/>
    <property type="match status" value="1"/>
</dbReference>
<accession>A0A4Q6XPJ7</accession>
<organism evidence="1 2">
    <name type="scientific">Sphingobacterium corticibacterium</name>
    <dbReference type="NCBI Taxonomy" id="2484746"/>
    <lineage>
        <taxon>Bacteria</taxon>
        <taxon>Pseudomonadati</taxon>
        <taxon>Bacteroidota</taxon>
        <taxon>Sphingobacteriia</taxon>
        <taxon>Sphingobacteriales</taxon>
        <taxon>Sphingobacteriaceae</taxon>
        <taxon>Sphingobacterium</taxon>
    </lineage>
</organism>
<keyword evidence="2" id="KW-1185">Reference proteome</keyword>
<dbReference type="Gene3D" id="3.30.300.20">
    <property type="match status" value="1"/>
</dbReference>
<dbReference type="SUPFAM" id="SSF82784">
    <property type="entry name" value="OsmC-like"/>
    <property type="match status" value="1"/>
</dbReference>
<dbReference type="PANTHER" id="PTHR39624">
    <property type="entry name" value="PROTEIN INVOLVED IN RIMO-MEDIATED BETA-METHYLTHIOLATION OF RIBOSOMAL PROTEIN S12 YCAO"/>
    <property type="match status" value="1"/>
</dbReference>
<dbReference type="OrthoDB" id="9791538at2"/>
<dbReference type="InterPro" id="IPR036102">
    <property type="entry name" value="OsmC/Ohrsf"/>
</dbReference>
<protein>
    <submittedName>
        <fullName evidence="1">OsmC family peroxiredoxin</fullName>
    </submittedName>
</protein>
<evidence type="ECO:0000313" key="1">
    <source>
        <dbReference type="EMBL" id="RZF61841.1"/>
    </source>
</evidence>
<gene>
    <name evidence="1" type="ORF">EWE74_03155</name>
</gene>
<dbReference type="InterPro" id="IPR003718">
    <property type="entry name" value="OsmC/Ohr_fam"/>
</dbReference>
<dbReference type="InterPro" id="IPR015946">
    <property type="entry name" value="KH_dom-like_a/b"/>
</dbReference>
<sequence length="133" mass="14883">MTKSVITKIGKDPYKTEIHIQPHVLIADEPKDLGGQDLGPAPAELLLSSLGSCKAITMRMYADRKKWDVDAIEISLSVSKQKGELQETNFIKCHIRLDGNLDETQRQRLLKIADKCPIHKILSNPIVIQSNLI</sequence>
<dbReference type="Proteomes" id="UP000292855">
    <property type="component" value="Unassembled WGS sequence"/>
</dbReference>
<evidence type="ECO:0000313" key="2">
    <source>
        <dbReference type="Proteomes" id="UP000292855"/>
    </source>
</evidence>
<dbReference type="Pfam" id="PF02566">
    <property type="entry name" value="OsmC"/>
    <property type="match status" value="1"/>
</dbReference>